<evidence type="ECO:0008006" key="8">
    <source>
        <dbReference type="Google" id="ProtNLM"/>
    </source>
</evidence>
<keyword evidence="4 6" id="KW-0472">Membrane</keyword>
<dbReference type="InterPro" id="IPR027359">
    <property type="entry name" value="Volt_channel_dom_sf"/>
</dbReference>
<evidence type="ECO:0000313" key="7">
    <source>
        <dbReference type="EMBL" id="WKN34130.1"/>
    </source>
</evidence>
<keyword evidence="5" id="KW-0175">Coiled coil</keyword>
<evidence type="ECO:0000256" key="6">
    <source>
        <dbReference type="SAM" id="Phobius"/>
    </source>
</evidence>
<keyword evidence="3 6" id="KW-1133">Transmembrane helix</keyword>
<accession>A0AA49GGB6</accession>
<dbReference type="EMBL" id="CP120682">
    <property type="protein sequence ID" value="WKN34130.1"/>
    <property type="molecule type" value="Genomic_DNA"/>
</dbReference>
<comment type="subcellular location">
    <subcellularLocation>
        <location evidence="1">Membrane</location>
        <topology evidence="1">Multi-pass membrane protein</topology>
    </subcellularLocation>
</comment>
<feature type="transmembrane region" description="Helical" evidence="6">
    <location>
        <begin position="122"/>
        <end position="146"/>
    </location>
</feature>
<feature type="transmembrane region" description="Helical" evidence="6">
    <location>
        <begin position="207"/>
        <end position="224"/>
    </location>
</feature>
<keyword evidence="2 6" id="KW-0812">Transmembrane</keyword>
<sequence>MQQEKERQDTTEQEQLKESIIRQLQALDNPLVFRRINTVLNEKATLDQIQHIPVIQQLMEEEQQEDYQVRTHQSLGAESALSRYDARTAQPMFYLGMLSLLLIGALVTAFTEEELSPLFASLLPWILSATGLMYLIFALDVALLFYTSRRHNEQMNTTEKRIRLLTLLFPPLRIGSRNITTGKYIWVPHWHWCKVNEGLFVELKRRFVIPMIGIALLIVPVLIIEWKFLEEIHEKAPDLKIELILNSVQTFIWGAFTFEFILMISISNRKLHYLKKNWLDLLIILLPFVSFLRTFRISQIARLKYATRSFKLRGVITKARQGLIFVDFLQRIFRLRPENEVKRLYRLLRENQRDREELQEKLKEVVRLIEKKKKQNKAS</sequence>
<protein>
    <recommendedName>
        <fullName evidence="8">Potassium channel protein</fullName>
    </recommendedName>
</protein>
<reference evidence="7" key="1">
    <citation type="journal article" date="2023" name="Comput. Struct. Biotechnol. J.">
        <title>Discovery of a novel marine Bacteroidetes with a rich repertoire of carbohydrate-active enzymes.</title>
        <authorList>
            <person name="Chen B."/>
            <person name="Liu G."/>
            <person name="Chen Q."/>
            <person name="Wang H."/>
            <person name="Liu L."/>
            <person name="Tang K."/>
        </authorList>
    </citation>
    <scope>NUCLEOTIDE SEQUENCE</scope>
    <source>
        <strain evidence="7">TK19036</strain>
    </source>
</reference>
<evidence type="ECO:0000256" key="2">
    <source>
        <dbReference type="ARBA" id="ARBA00022692"/>
    </source>
</evidence>
<feature type="coiled-coil region" evidence="5">
    <location>
        <begin position="341"/>
        <end position="378"/>
    </location>
</feature>
<evidence type="ECO:0000256" key="4">
    <source>
        <dbReference type="ARBA" id="ARBA00023136"/>
    </source>
</evidence>
<reference evidence="7" key="2">
    <citation type="journal article" date="2024" name="Antonie Van Leeuwenhoek">
        <title>Roseihalotalea indica gen. nov., sp. nov., a halophilic Bacteroidetes from mesopelagic Southwest Indian Ocean with higher carbohydrate metabolic potential.</title>
        <authorList>
            <person name="Chen B."/>
            <person name="Zhang M."/>
            <person name="Lin D."/>
            <person name="Ye J."/>
            <person name="Tang K."/>
        </authorList>
    </citation>
    <scope>NUCLEOTIDE SEQUENCE</scope>
    <source>
        <strain evidence="7">TK19036</strain>
    </source>
</reference>
<evidence type="ECO:0000256" key="5">
    <source>
        <dbReference type="SAM" id="Coils"/>
    </source>
</evidence>
<gene>
    <name evidence="7" type="ORF">K4G66_17265</name>
</gene>
<name>A0AA49GGB6_9BACT</name>
<feature type="transmembrane region" description="Helical" evidence="6">
    <location>
        <begin position="244"/>
        <end position="266"/>
    </location>
</feature>
<dbReference type="Gene3D" id="1.20.120.350">
    <property type="entry name" value="Voltage-gated potassium channels. Chain C"/>
    <property type="match status" value="1"/>
</dbReference>
<feature type="transmembrane region" description="Helical" evidence="6">
    <location>
        <begin position="92"/>
        <end position="110"/>
    </location>
</feature>
<evidence type="ECO:0000256" key="1">
    <source>
        <dbReference type="ARBA" id="ARBA00004141"/>
    </source>
</evidence>
<evidence type="ECO:0000256" key="3">
    <source>
        <dbReference type="ARBA" id="ARBA00022989"/>
    </source>
</evidence>
<dbReference type="AlphaFoldDB" id="A0AA49GGB6"/>
<proteinExistence type="predicted"/>
<feature type="transmembrane region" description="Helical" evidence="6">
    <location>
        <begin position="278"/>
        <end position="295"/>
    </location>
</feature>
<organism evidence="7">
    <name type="scientific">Roseihalotalea indica</name>
    <dbReference type="NCBI Taxonomy" id="2867963"/>
    <lineage>
        <taxon>Bacteria</taxon>
        <taxon>Pseudomonadati</taxon>
        <taxon>Bacteroidota</taxon>
        <taxon>Cytophagia</taxon>
        <taxon>Cytophagales</taxon>
        <taxon>Catalimonadaceae</taxon>
        <taxon>Roseihalotalea</taxon>
    </lineage>
</organism>
<dbReference type="GO" id="GO:0016020">
    <property type="term" value="C:membrane"/>
    <property type="evidence" value="ECO:0007669"/>
    <property type="project" value="UniProtKB-SubCell"/>
</dbReference>